<keyword evidence="10" id="KW-0460">Magnesium</keyword>
<evidence type="ECO:0000313" key="17">
    <source>
        <dbReference type="EMBL" id="KAJ1967446.1"/>
    </source>
</evidence>
<dbReference type="GO" id="GO:0000175">
    <property type="term" value="F:3'-5'-RNA exonuclease activity"/>
    <property type="evidence" value="ECO:0007669"/>
    <property type="project" value="TreeGrafter"/>
</dbReference>
<keyword evidence="8" id="KW-0271">Exosome</keyword>
<evidence type="ECO:0000256" key="6">
    <source>
        <dbReference type="ARBA" id="ARBA00022722"/>
    </source>
</evidence>
<dbReference type="PANTHER" id="PTHR23355:SF30">
    <property type="entry name" value="DIS3-LIKE EXONUCLEASE 1"/>
    <property type="match status" value="1"/>
</dbReference>
<dbReference type="InterPro" id="IPR001900">
    <property type="entry name" value="RNase_II/R"/>
</dbReference>
<evidence type="ECO:0000256" key="12">
    <source>
        <dbReference type="ARBA" id="ARBA00023242"/>
    </source>
</evidence>
<keyword evidence="9" id="KW-0269">Exonuclease</keyword>
<dbReference type="GO" id="GO:0000956">
    <property type="term" value="P:nuclear-transcribed mRNA catabolic process"/>
    <property type="evidence" value="ECO:0007669"/>
    <property type="project" value="UniProtKB-ARBA"/>
</dbReference>
<dbReference type="InterPro" id="IPR050180">
    <property type="entry name" value="RNR_Ribonuclease"/>
</dbReference>
<dbReference type="GO" id="GO:0006364">
    <property type="term" value="P:rRNA processing"/>
    <property type="evidence" value="ECO:0007669"/>
    <property type="project" value="UniProtKB-KW"/>
</dbReference>
<feature type="domain" description="RNB" evidence="16">
    <location>
        <begin position="408"/>
        <end position="752"/>
    </location>
</feature>
<evidence type="ECO:0000256" key="1">
    <source>
        <dbReference type="ARBA" id="ARBA00001946"/>
    </source>
</evidence>
<dbReference type="SMART" id="SM00955">
    <property type="entry name" value="RNB"/>
    <property type="match status" value="1"/>
</dbReference>
<dbReference type="SUPFAM" id="SSF50249">
    <property type="entry name" value="Nucleic acid-binding proteins"/>
    <property type="match status" value="2"/>
</dbReference>
<dbReference type="FunFam" id="2.40.50.700:FF:000001">
    <property type="entry name" value="Exosome complex exonuclease exoribonuclease (Rrp44)"/>
    <property type="match status" value="1"/>
</dbReference>
<dbReference type="Gene3D" id="3.40.50.1010">
    <property type="entry name" value="5'-nuclease"/>
    <property type="match status" value="1"/>
</dbReference>
<organism evidence="17 18">
    <name type="scientific">Dispira parvispora</name>
    <dbReference type="NCBI Taxonomy" id="1520584"/>
    <lineage>
        <taxon>Eukaryota</taxon>
        <taxon>Fungi</taxon>
        <taxon>Fungi incertae sedis</taxon>
        <taxon>Zoopagomycota</taxon>
        <taxon>Kickxellomycotina</taxon>
        <taxon>Dimargaritomycetes</taxon>
        <taxon>Dimargaritales</taxon>
        <taxon>Dimargaritaceae</taxon>
        <taxon>Dispira</taxon>
    </lineage>
</organism>
<dbReference type="GO" id="GO:0000176">
    <property type="term" value="C:nuclear exosome (RNase complex)"/>
    <property type="evidence" value="ECO:0007669"/>
    <property type="project" value="UniProtKB-ARBA"/>
</dbReference>
<evidence type="ECO:0000256" key="5">
    <source>
        <dbReference type="ARBA" id="ARBA00022552"/>
    </source>
</evidence>
<sequence>MPDAKTLAWYIEIFQQPEFENLIFTQTALTALGNMEYTRTCRMLRDIVSDPRRHSVFFYNEIFAATRTLRRAGESLVDRDWRAHFTCSQWYRRHLEGQVQIIVLADQEEMGRYRSLIESDETGVVVMGVEAFLQENFSSNESLLDLFRSLHEAKVEELLTSSGSTDHRTLTKKAGKLYKPYLKREEMETLVKSGVIYRGVFTVRDPRKDLVTVRLAAEGGKPEREVIIPDQASRNRAIHNDVVAIRLIPLPEEPGANNITTTANALTDSPVEERCYGEVVGILQKNWRLYVATIQQEGDQGTYHLAVPLDSAIPKIRIRHRDVGKIMDQRIVVSIDGWREDSQYPNGHFVRVLGELHNLDAEINAILVERGIATSQSVLTFSAKHLEGLPVDTPDSPWRPTEEEIARRRDLRTTHTVFSIDPPNCEDIDDALSVRSVDAEHGVYELGIHIADVSHFVPAGSLVDNEARARATTVYLADRRFNMLPEVLSERVCSLRHRVDRYAVSVLCTIGPTGEIKDTWFGRTVIRSCCEMEYTQAQALLDDHVKVDGLDSALAERLRPAVRQLKELLTLIRQRRMANGALELDSTEVKFQFAKSHEIKEIQTKETIEAHRVVEEAMILANNEVGRFLYQRCPGVALLRNHPPPVLAHFRRFLRAAEAKGLELDVSTNQALAQSLRIVTKLFGKQREIIRLFKTMATMAMMEAGYVCGHQLSAPDLAHYGLALDFYTHFTSPIRRYADLVVHRQLLAAVENNPSDAYELGTSHSVVDLCTHLNERTRAAKLAQSDSTELFQGLYVYQRTRDGTPFVVEAIIAEIQPHGFKVWVPRYGIQGMLYWQTRDGQVQVPRSVITAQPGDDEQWLPDATVTSDLAAGDSLERVRFHLPGCRPKVVEFELFDRIQVSLKVQPSRSHRQGVTMALIGHSRHASQPRKEARGKRGQASLSSPKTPITADAIRALQRKGLGADHPSGPSSRHSQRVPSLYEVMNAFRQASITSVSEKETRPMNHTLRSGGARTSR</sequence>
<dbReference type="GO" id="GO:0003723">
    <property type="term" value="F:RNA binding"/>
    <property type="evidence" value="ECO:0007669"/>
    <property type="project" value="UniProtKB-KW"/>
</dbReference>
<comment type="caution">
    <text evidence="17">The sequence shown here is derived from an EMBL/GenBank/DDBJ whole genome shotgun (WGS) entry which is preliminary data.</text>
</comment>
<dbReference type="Gene3D" id="2.40.50.700">
    <property type="match status" value="1"/>
</dbReference>
<evidence type="ECO:0000313" key="18">
    <source>
        <dbReference type="Proteomes" id="UP001150925"/>
    </source>
</evidence>
<protein>
    <recommendedName>
        <fullName evidence="4">DIS3-like exonuclease 1</fullName>
    </recommendedName>
    <alternativeName>
        <fullName evidence="13">Ribosomal RNA-processing protein 44</fullName>
    </alternativeName>
</protein>
<reference evidence="17" key="1">
    <citation type="submission" date="2022-07" db="EMBL/GenBank/DDBJ databases">
        <title>Phylogenomic reconstructions and comparative analyses of Kickxellomycotina fungi.</title>
        <authorList>
            <person name="Reynolds N.K."/>
            <person name="Stajich J.E."/>
            <person name="Barry K."/>
            <person name="Grigoriev I.V."/>
            <person name="Crous P."/>
            <person name="Smith M.E."/>
        </authorList>
    </citation>
    <scope>NUCLEOTIDE SEQUENCE</scope>
    <source>
        <strain evidence="17">RSA 1196</strain>
    </source>
</reference>
<dbReference type="PANTHER" id="PTHR23355">
    <property type="entry name" value="RIBONUCLEASE"/>
    <property type="match status" value="1"/>
</dbReference>
<proteinExistence type="inferred from homology"/>
<comment type="cofactor">
    <cofactor evidence="1">
        <name>Mg(2+)</name>
        <dbReference type="ChEBI" id="CHEBI:18420"/>
    </cofactor>
</comment>
<evidence type="ECO:0000256" key="3">
    <source>
        <dbReference type="ARBA" id="ARBA00005785"/>
    </source>
</evidence>
<evidence type="ECO:0000256" key="11">
    <source>
        <dbReference type="ARBA" id="ARBA00022884"/>
    </source>
</evidence>
<evidence type="ECO:0000256" key="9">
    <source>
        <dbReference type="ARBA" id="ARBA00022839"/>
    </source>
</evidence>
<evidence type="ECO:0000256" key="7">
    <source>
        <dbReference type="ARBA" id="ARBA00022801"/>
    </source>
</evidence>
<feature type="region of interest" description="Disordered" evidence="15">
    <location>
        <begin position="960"/>
        <end position="1016"/>
    </location>
</feature>
<dbReference type="PROSITE" id="PS01175">
    <property type="entry name" value="RIBONUCLEASE_II"/>
    <property type="match status" value="1"/>
</dbReference>
<evidence type="ECO:0000256" key="10">
    <source>
        <dbReference type="ARBA" id="ARBA00022842"/>
    </source>
</evidence>
<evidence type="ECO:0000256" key="13">
    <source>
        <dbReference type="ARBA" id="ARBA00077930"/>
    </source>
</evidence>
<dbReference type="AlphaFoldDB" id="A0A9W8AWY5"/>
<dbReference type="InterPro" id="IPR022966">
    <property type="entry name" value="RNase_II/R_CS"/>
</dbReference>
<dbReference type="Gene3D" id="2.40.50.690">
    <property type="match status" value="1"/>
</dbReference>
<evidence type="ECO:0000256" key="15">
    <source>
        <dbReference type="SAM" id="MobiDB-lite"/>
    </source>
</evidence>
<keyword evidence="18" id="KW-1185">Reference proteome</keyword>
<dbReference type="InterPro" id="IPR012340">
    <property type="entry name" value="NA-bd_OB-fold"/>
</dbReference>
<dbReference type="OrthoDB" id="372421at2759"/>
<dbReference type="Pfam" id="PF17849">
    <property type="entry name" value="OB_Dis3"/>
    <property type="match status" value="1"/>
</dbReference>
<name>A0A9W8AWY5_9FUNG</name>
<dbReference type="Pfam" id="PF00773">
    <property type="entry name" value="RNB"/>
    <property type="match status" value="1"/>
</dbReference>
<comment type="similarity">
    <text evidence="3 14">Belongs to the RNR ribonuclease family.</text>
</comment>
<keyword evidence="11" id="KW-0694">RNA-binding</keyword>
<gene>
    <name evidence="17" type="ORF">IWQ62_001856</name>
</gene>
<evidence type="ECO:0000256" key="2">
    <source>
        <dbReference type="ARBA" id="ARBA00004123"/>
    </source>
</evidence>
<accession>A0A9W8AWY5</accession>
<evidence type="ECO:0000256" key="14">
    <source>
        <dbReference type="RuleBase" id="RU003901"/>
    </source>
</evidence>
<comment type="subcellular location">
    <subcellularLocation>
        <location evidence="2">Nucleus</location>
    </subcellularLocation>
</comment>
<dbReference type="Gene3D" id="2.40.50.140">
    <property type="entry name" value="Nucleic acid-binding proteins"/>
    <property type="match status" value="1"/>
</dbReference>
<evidence type="ECO:0000256" key="4">
    <source>
        <dbReference type="ARBA" id="ARBA00016366"/>
    </source>
</evidence>
<evidence type="ECO:0000259" key="16">
    <source>
        <dbReference type="SMART" id="SM00955"/>
    </source>
</evidence>
<keyword evidence="6" id="KW-0540">Nuclease</keyword>
<evidence type="ECO:0000256" key="8">
    <source>
        <dbReference type="ARBA" id="ARBA00022835"/>
    </source>
</evidence>
<feature type="compositionally biased region" description="Basic residues" evidence="15">
    <location>
        <begin position="921"/>
        <end position="936"/>
    </location>
</feature>
<dbReference type="InterPro" id="IPR041505">
    <property type="entry name" value="Dis3_CSD2"/>
</dbReference>
<feature type="region of interest" description="Disordered" evidence="15">
    <location>
        <begin position="919"/>
        <end position="948"/>
    </location>
</feature>
<dbReference type="EMBL" id="JANBPY010000336">
    <property type="protein sequence ID" value="KAJ1967446.1"/>
    <property type="molecule type" value="Genomic_DNA"/>
</dbReference>
<dbReference type="Proteomes" id="UP001150925">
    <property type="component" value="Unassembled WGS sequence"/>
</dbReference>
<keyword evidence="5" id="KW-0698">rRNA processing</keyword>
<keyword evidence="12" id="KW-0539">Nucleus</keyword>
<keyword evidence="7" id="KW-0378">Hydrolase</keyword>